<protein>
    <submittedName>
        <fullName evidence="1">Uncharacterized protein</fullName>
    </submittedName>
</protein>
<proteinExistence type="predicted"/>
<dbReference type="RefSeq" id="WP_109099713.1">
    <property type="nucleotide sequence ID" value="NZ_QDKQ01000023.1"/>
</dbReference>
<name>A0A2T9KAC7_9CAUL</name>
<comment type="caution">
    <text evidence="1">The sequence shown here is derived from an EMBL/GenBank/DDBJ whole genome shotgun (WGS) entry which is preliminary data.</text>
</comment>
<dbReference type="EMBL" id="QDKQ01000023">
    <property type="protein sequence ID" value="PVM92928.1"/>
    <property type="molecule type" value="Genomic_DNA"/>
</dbReference>
<evidence type="ECO:0000313" key="1">
    <source>
        <dbReference type="EMBL" id="PVM92928.1"/>
    </source>
</evidence>
<dbReference type="AlphaFoldDB" id="A0A2T9KAC7"/>
<sequence length="121" mass="12957">MRPSRLPPGQFSGTITSATFSSGGGLYIWTCGFILTPTSAPWFIDLDTYSIFPVRITNFGYHHPVGQCQGTLSAHNQNLTAPPVDGQYIGFNSFSSGIPGSPGFCQIDGMLTYSTTAPIFP</sequence>
<reference evidence="1 2" key="1">
    <citation type="submission" date="2018-04" db="EMBL/GenBank/DDBJ databases">
        <title>The genome sequence of Caulobacter sp. 744.</title>
        <authorList>
            <person name="Gao J."/>
            <person name="Sun J."/>
        </authorList>
    </citation>
    <scope>NUCLEOTIDE SEQUENCE [LARGE SCALE GENOMIC DNA]</scope>
    <source>
        <strain evidence="1 2">774</strain>
    </source>
</reference>
<gene>
    <name evidence="1" type="ORF">DDF67_04385</name>
</gene>
<keyword evidence="2" id="KW-1185">Reference proteome</keyword>
<dbReference type="Proteomes" id="UP000245073">
    <property type="component" value="Unassembled WGS sequence"/>
</dbReference>
<organism evidence="1 2">
    <name type="scientific">Caulobacter endophyticus</name>
    <dbReference type="NCBI Taxonomy" id="2172652"/>
    <lineage>
        <taxon>Bacteria</taxon>
        <taxon>Pseudomonadati</taxon>
        <taxon>Pseudomonadota</taxon>
        <taxon>Alphaproteobacteria</taxon>
        <taxon>Caulobacterales</taxon>
        <taxon>Caulobacteraceae</taxon>
        <taxon>Caulobacter</taxon>
    </lineage>
</organism>
<accession>A0A2T9KAC7</accession>
<evidence type="ECO:0000313" key="2">
    <source>
        <dbReference type="Proteomes" id="UP000245073"/>
    </source>
</evidence>